<reference evidence="2" key="1">
    <citation type="submission" date="2016-06" db="EMBL/GenBank/DDBJ databases">
        <authorList>
            <person name="Varghese N."/>
        </authorList>
    </citation>
    <scope>NUCLEOTIDE SEQUENCE [LARGE SCALE GENOMIC DNA]</scope>
    <source>
        <strain evidence="2">DSM 43171</strain>
    </source>
</reference>
<organism evidence="1 2">
    <name type="scientific">Micromonospora halophytica</name>
    <dbReference type="NCBI Taxonomy" id="47864"/>
    <lineage>
        <taxon>Bacteria</taxon>
        <taxon>Bacillati</taxon>
        <taxon>Actinomycetota</taxon>
        <taxon>Actinomycetes</taxon>
        <taxon>Micromonosporales</taxon>
        <taxon>Micromonosporaceae</taxon>
        <taxon>Micromonospora</taxon>
    </lineage>
</organism>
<evidence type="ECO:0000313" key="2">
    <source>
        <dbReference type="Proteomes" id="UP000199408"/>
    </source>
</evidence>
<dbReference type="EMBL" id="FMDN01000003">
    <property type="protein sequence ID" value="SCG40728.1"/>
    <property type="molecule type" value="Genomic_DNA"/>
</dbReference>
<accession>A0A1C5H3Z3</accession>
<proteinExistence type="predicted"/>
<dbReference type="RefSeq" id="WP_170839295.1">
    <property type="nucleotide sequence ID" value="NZ_FMDN01000003.1"/>
</dbReference>
<protein>
    <submittedName>
        <fullName evidence="1">Uncharacterized protein</fullName>
    </submittedName>
</protein>
<gene>
    <name evidence="1" type="ORF">GA0070560_10351</name>
</gene>
<dbReference type="Proteomes" id="UP000199408">
    <property type="component" value="Unassembled WGS sequence"/>
</dbReference>
<name>A0A1C5H3Z3_9ACTN</name>
<sequence>MSGLLLVALVEFSLDDPEASRRYEDEALALRAALGDAAPVARVIEVHEV</sequence>
<dbReference type="STRING" id="47864.GA0070560_10351"/>
<keyword evidence="2" id="KW-1185">Reference proteome</keyword>
<evidence type="ECO:0000313" key="1">
    <source>
        <dbReference type="EMBL" id="SCG40728.1"/>
    </source>
</evidence>
<dbReference type="AlphaFoldDB" id="A0A1C5H3Z3"/>